<dbReference type="GO" id="GO:0005743">
    <property type="term" value="C:mitochondrial inner membrane"/>
    <property type="evidence" value="ECO:0007669"/>
    <property type="project" value="UniProtKB-SubCell"/>
</dbReference>
<keyword evidence="6 11" id="KW-0999">Mitochondrion inner membrane</keyword>
<dbReference type="GO" id="GO:0015986">
    <property type="term" value="P:proton motive force-driven ATP synthesis"/>
    <property type="evidence" value="ECO:0007669"/>
    <property type="project" value="InterPro"/>
</dbReference>
<evidence type="ECO:0000256" key="4">
    <source>
        <dbReference type="ARBA" id="ARBA00022547"/>
    </source>
</evidence>
<evidence type="ECO:0000256" key="2">
    <source>
        <dbReference type="ARBA" id="ARBA00007333"/>
    </source>
</evidence>
<evidence type="ECO:0000256" key="12">
    <source>
        <dbReference type="SAM" id="MobiDB-lite"/>
    </source>
</evidence>
<evidence type="ECO:0000256" key="3">
    <source>
        <dbReference type="ARBA" id="ARBA00022448"/>
    </source>
</evidence>
<evidence type="ECO:0000256" key="11">
    <source>
        <dbReference type="RuleBase" id="RU367005"/>
    </source>
</evidence>
<dbReference type="AlphaFoldDB" id="A0AAE0TPP4"/>
<evidence type="ECO:0000256" key="9">
    <source>
        <dbReference type="ARBA" id="ARBA00023136"/>
    </source>
</evidence>
<proteinExistence type="inferred from homology"/>
<dbReference type="InterPro" id="IPR008386">
    <property type="entry name" value="ATP_synth_F0_esu_mt"/>
</dbReference>
<dbReference type="RefSeq" id="XP_064688922.1">
    <property type="nucleotide sequence ID" value="XM_064843513.1"/>
</dbReference>
<comment type="caution">
    <text evidence="13">The sequence shown here is derived from an EMBL/GenBank/DDBJ whole genome shotgun (WGS) entry which is preliminary data.</text>
</comment>
<reference evidence="13" key="1">
    <citation type="submission" date="2023-07" db="EMBL/GenBank/DDBJ databases">
        <title>Black Yeasts Isolated from many extreme environments.</title>
        <authorList>
            <person name="Coleine C."/>
            <person name="Stajich J.E."/>
            <person name="Selbmann L."/>
        </authorList>
    </citation>
    <scope>NUCLEOTIDE SEQUENCE</scope>
    <source>
        <strain evidence="13">CCFEE 5485</strain>
    </source>
</reference>
<comment type="subunit">
    <text evidence="11">F-type ATPases have 2 components, CF(1) - the catalytic core - and CF(0) - the membrane proton channel. CF(1) and CF(0) have multiple subunits.</text>
</comment>
<organism evidence="13 14">
    <name type="scientific">Recurvomyces mirabilis</name>
    <dbReference type="NCBI Taxonomy" id="574656"/>
    <lineage>
        <taxon>Eukaryota</taxon>
        <taxon>Fungi</taxon>
        <taxon>Dikarya</taxon>
        <taxon>Ascomycota</taxon>
        <taxon>Pezizomycotina</taxon>
        <taxon>Dothideomycetes</taxon>
        <taxon>Dothideomycetidae</taxon>
        <taxon>Mycosphaerellales</taxon>
        <taxon>Teratosphaeriaceae</taxon>
        <taxon>Recurvomyces</taxon>
    </lineage>
</organism>
<name>A0AAE0TPP4_9PEZI</name>
<keyword evidence="8 11" id="KW-0496">Mitochondrion</keyword>
<keyword evidence="4 11" id="KW-0138">CF(0)</keyword>
<dbReference type="GO" id="GO:0015078">
    <property type="term" value="F:proton transmembrane transporter activity"/>
    <property type="evidence" value="ECO:0007669"/>
    <property type="project" value="InterPro"/>
</dbReference>
<evidence type="ECO:0000256" key="5">
    <source>
        <dbReference type="ARBA" id="ARBA00022781"/>
    </source>
</evidence>
<protein>
    <recommendedName>
        <fullName evidence="11">ATP synthase F(0) complex subunit e, mitochondrial</fullName>
    </recommendedName>
</protein>
<keyword evidence="3 11" id="KW-0813">Transport</keyword>
<dbReference type="GeneID" id="89968074"/>
<feature type="region of interest" description="Disordered" evidence="12">
    <location>
        <begin position="54"/>
        <end position="73"/>
    </location>
</feature>
<dbReference type="EMBL" id="JAUTXT010000082">
    <property type="protein sequence ID" value="KAK3669477.1"/>
    <property type="molecule type" value="Genomic_DNA"/>
</dbReference>
<sequence>MASTGVNMLRWGAMVTGVFYGFSHQTAITSRDKTAHAQHEWDSKAKLIDQAKAEYQRKTQPQPKGGVISNPEDPKFDLELYVKDMEAKNKR</sequence>
<dbReference type="Pfam" id="PF05680">
    <property type="entry name" value="ATP-synt_E"/>
    <property type="match status" value="1"/>
</dbReference>
<keyword evidence="9" id="KW-0472">Membrane</keyword>
<comment type="subcellular location">
    <subcellularLocation>
        <location evidence="1 11">Mitochondrion inner membrane</location>
    </subcellularLocation>
</comment>
<evidence type="ECO:0000256" key="7">
    <source>
        <dbReference type="ARBA" id="ARBA00023065"/>
    </source>
</evidence>
<evidence type="ECO:0000256" key="6">
    <source>
        <dbReference type="ARBA" id="ARBA00022792"/>
    </source>
</evidence>
<accession>A0AAE0TPP4</accession>
<comment type="function">
    <text evidence="11">Subunit e, of the mitochondrial membrane ATP synthase complex (F(1)F(0) ATP synthase or Complex V) that produces ATP from ADP in the presence of a proton gradient across the membrane which is generated by electron transport complexes of the respiratory chain. ATP synthase complex consist of a soluble F(1) head domain - the catalytic core - and a membrane F(1) domain - the membrane proton channel. These two domains are linked by a central stalk rotating inside the F(1) region and a stationary peripheral stalk. During catalysis, ATP synthesis in the catalytic domain of F(1) is coupled via a rotary mechanism of the central stalk subunits to proton translocation. In vivo, can only synthesize ATP although its ATP hydrolase activity can be activated artificially in vitro. Part of the complex F(0) domain.</text>
</comment>
<gene>
    <name evidence="13" type="primary">TIM11</name>
    <name evidence="13" type="ORF">LTR78_010624</name>
</gene>
<dbReference type="Proteomes" id="UP001274830">
    <property type="component" value="Unassembled WGS sequence"/>
</dbReference>
<evidence type="ECO:0000313" key="13">
    <source>
        <dbReference type="EMBL" id="KAK3669477.1"/>
    </source>
</evidence>
<keyword evidence="14" id="KW-1185">Reference proteome</keyword>
<evidence type="ECO:0000256" key="1">
    <source>
        <dbReference type="ARBA" id="ARBA00004273"/>
    </source>
</evidence>
<evidence type="ECO:0000256" key="8">
    <source>
        <dbReference type="ARBA" id="ARBA00023128"/>
    </source>
</evidence>
<dbReference type="GO" id="GO:0045259">
    <property type="term" value="C:proton-transporting ATP synthase complex"/>
    <property type="evidence" value="ECO:0007669"/>
    <property type="project" value="UniProtKB-UniRule"/>
</dbReference>
<keyword evidence="7 11" id="KW-0406">Ion transport</keyword>
<evidence type="ECO:0000256" key="10">
    <source>
        <dbReference type="ARBA" id="ARBA00023310"/>
    </source>
</evidence>
<comment type="similarity">
    <text evidence="2 11">Belongs to the ATPase e subunit family.</text>
</comment>
<keyword evidence="5 11" id="KW-0375">Hydrogen ion transport</keyword>
<evidence type="ECO:0000313" key="14">
    <source>
        <dbReference type="Proteomes" id="UP001274830"/>
    </source>
</evidence>
<keyword evidence="10 11" id="KW-0066">ATP synthesis</keyword>